<dbReference type="PANTHER" id="PTHR30329">
    <property type="entry name" value="STATOR ELEMENT OF FLAGELLAR MOTOR COMPLEX"/>
    <property type="match status" value="1"/>
</dbReference>
<dbReference type="InterPro" id="IPR006665">
    <property type="entry name" value="OmpA-like"/>
</dbReference>
<dbReference type="Pfam" id="PF00691">
    <property type="entry name" value="OmpA"/>
    <property type="match status" value="1"/>
</dbReference>
<dbReference type="SUPFAM" id="SSF103088">
    <property type="entry name" value="OmpA-like"/>
    <property type="match status" value="1"/>
</dbReference>
<dbReference type="OrthoDB" id="8586796at2"/>
<keyword evidence="4" id="KW-1185">Reference proteome</keyword>
<accession>A0A4Y9SJW5</accession>
<evidence type="ECO:0000256" key="1">
    <source>
        <dbReference type="PROSITE-ProRule" id="PRU00473"/>
    </source>
</evidence>
<dbReference type="InterPro" id="IPR036737">
    <property type="entry name" value="OmpA-like_sf"/>
</dbReference>
<dbReference type="PROSITE" id="PS51123">
    <property type="entry name" value="OMPA_2"/>
    <property type="match status" value="1"/>
</dbReference>
<sequence>MDLITFFFIAGIGAVVKDAMTPPPPPPVRERIVLLPNQDGRPSAVIVKSAKGEAVIDQPYLSATVNSTGAVAQQQEAQDQVRARYASTLSAMPQRAGSRIVYFGAGSAALAAESAQVVRELLAEAKDRSWPEVTITTYADRMDLAGNGDVIGLQRAEAVRTMLVAAGVDAQRITVDNRGAREPFSPIPGDWRNRRAEIRIR</sequence>
<proteinExistence type="predicted"/>
<evidence type="ECO:0000313" key="3">
    <source>
        <dbReference type="EMBL" id="TFW26011.1"/>
    </source>
</evidence>
<dbReference type="RefSeq" id="WP_135206066.1">
    <property type="nucleotide sequence ID" value="NZ_SPVF01000069.1"/>
</dbReference>
<dbReference type="PANTHER" id="PTHR30329:SF21">
    <property type="entry name" value="LIPOPROTEIN YIAD-RELATED"/>
    <property type="match status" value="1"/>
</dbReference>
<gene>
    <name evidence="3" type="ORF">E4L96_04690</name>
</gene>
<dbReference type="Proteomes" id="UP000298438">
    <property type="component" value="Unassembled WGS sequence"/>
</dbReference>
<dbReference type="AlphaFoldDB" id="A0A4Y9SJW5"/>
<dbReference type="InterPro" id="IPR050330">
    <property type="entry name" value="Bact_OuterMem_StrucFunc"/>
</dbReference>
<dbReference type="EMBL" id="SPVF01000069">
    <property type="protein sequence ID" value="TFW26011.1"/>
    <property type="molecule type" value="Genomic_DNA"/>
</dbReference>
<keyword evidence="1" id="KW-0472">Membrane</keyword>
<dbReference type="CDD" id="cd07185">
    <property type="entry name" value="OmpA_C-like"/>
    <property type="match status" value="1"/>
</dbReference>
<dbReference type="GO" id="GO:0016020">
    <property type="term" value="C:membrane"/>
    <property type="evidence" value="ECO:0007669"/>
    <property type="project" value="UniProtKB-UniRule"/>
</dbReference>
<comment type="caution">
    <text evidence="3">The sequence shown here is derived from an EMBL/GenBank/DDBJ whole genome shotgun (WGS) entry which is preliminary data.</text>
</comment>
<protein>
    <submittedName>
        <fullName evidence="3">OmpA family protein</fullName>
    </submittedName>
</protein>
<organism evidence="3 4">
    <name type="scientific">Zemynaea arenosa</name>
    <dbReference type="NCBI Taxonomy" id="2561931"/>
    <lineage>
        <taxon>Bacteria</taxon>
        <taxon>Pseudomonadati</taxon>
        <taxon>Pseudomonadota</taxon>
        <taxon>Betaproteobacteria</taxon>
        <taxon>Burkholderiales</taxon>
        <taxon>Oxalobacteraceae</taxon>
        <taxon>Telluria group</taxon>
        <taxon>Zemynaea</taxon>
    </lineage>
</organism>
<evidence type="ECO:0000259" key="2">
    <source>
        <dbReference type="PROSITE" id="PS51123"/>
    </source>
</evidence>
<reference evidence="3 4" key="1">
    <citation type="submission" date="2019-03" db="EMBL/GenBank/DDBJ databases">
        <title>Draft Genome Sequence of Massilia arenosa sp. nov., a Novel Massilia Species Isolated from a Sandy-loam Maize Soil.</title>
        <authorList>
            <person name="Raths R."/>
            <person name="Peta V."/>
            <person name="Bucking H."/>
        </authorList>
    </citation>
    <scope>NUCLEOTIDE SEQUENCE [LARGE SCALE GENOMIC DNA]</scope>
    <source>
        <strain evidence="3 4">MC02</strain>
    </source>
</reference>
<name>A0A4Y9SJW5_9BURK</name>
<evidence type="ECO:0000313" key="4">
    <source>
        <dbReference type="Proteomes" id="UP000298438"/>
    </source>
</evidence>
<feature type="domain" description="OmpA-like" evidence="2">
    <location>
        <begin position="90"/>
        <end position="201"/>
    </location>
</feature>
<dbReference type="Gene3D" id="3.30.1330.60">
    <property type="entry name" value="OmpA-like domain"/>
    <property type="match status" value="1"/>
</dbReference>